<feature type="compositionally biased region" description="Basic and acidic residues" evidence="1">
    <location>
        <begin position="1"/>
        <end position="14"/>
    </location>
</feature>
<evidence type="ECO:0000256" key="1">
    <source>
        <dbReference type="SAM" id="MobiDB-lite"/>
    </source>
</evidence>
<dbReference type="EMBL" id="CAADRP010001608">
    <property type="protein sequence ID" value="VFU44882.1"/>
    <property type="molecule type" value="Genomic_DNA"/>
</dbReference>
<evidence type="ECO:0000313" key="2">
    <source>
        <dbReference type="EMBL" id="VFU44882.1"/>
    </source>
</evidence>
<organism evidence="2">
    <name type="scientific">Salix viminalis</name>
    <name type="common">Common osier</name>
    <name type="synonym">Basket willow</name>
    <dbReference type="NCBI Taxonomy" id="40686"/>
    <lineage>
        <taxon>Eukaryota</taxon>
        <taxon>Viridiplantae</taxon>
        <taxon>Streptophyta</taxon>
        <taxon>Embryophyta</taxon>
        <taxon>Tracheophyta</taxon>
        <taxon>Spermatophyta</taxon>
        <taxon>Magnoliopsida</taxon>
        <taxon>eudicotyledons</taxon>
        <taxon>Gunneridae</taxon>
        <taxon>Pentapetalae</taxon>
        <taxon>rosids</taxon>
        <taxon>fabids</taxon>
        <taxon>Malpighiales</taxon>
        <taxon>Salicaceae</taxon>
        <taxon>Saliceae</taxon>
        <taxon>Salix</taxon>
    </lineage>
</organism>
<accession>A0A6N2LXJ9</accession>
<name>A0A6N2LXJ9_SALVM</name>
<proteinExistence type="predicted"/>
<gene>
    <name evidence="2" type="ORF">SVIM_LOCUS278313</name>
</gene>
<dbReference type="AlphaFoldDB" id="A0A6N2LXJ9"/>
<feature type="region of interest" description="Disordered" evidence="1">
    <location>
        <begin position="1"/>
        <end position="27"/>
    </location>
</feature>
<sequence length="96" mass="11357">MDLRRDLKKVKSESESDSGEMTQSTLRERDSVWGTRELKRFETERQRMSALMSEMELKTMRIKESGSRSKPSIPPVLCLFDDDRFLFRVSLLSFLY</sequence>
<reference evidence="2" key="1">
    <citation type="submission" date="2019-03" db="EMBL/GenBank/DDBJ databases">
        <authorList>
            <person name="Mank J."/>
            <person name="Almeida P."/>
        </authorList>
    </citation>
    <scope>NUCLEOTIDE SEQUENCE</scope>
    <source>
        <strain evidence="2">78183</strain>
    </source>
</reference>
<protein>
    <submittedName>
        <fullName evidence="2">Uncharacterized protein</fullName>
    </submittedName>
</protein>